<evidence type="ECO:0000256" key="8">
    <source>
        <dbReference type="ARBA" id="ARBA00023242"/>
    </source>
</evidence>
<keyword evidence="9" id="KW-0544">Nucleosome core</keyword>
<dbReference type="InterPro" id="IPR032458">
    <property type="entry name" value="Histone_H2A_CS"/>
</dbReference>
<dbReference type="Pfam" id="PF00125">
    <property type="entry name" value="Histone"/>
    <property type="match status" value="1"/>
</dbReference>
<dbReference type="GO" id="GO:0052636">
    <property type="term" value="F:arabinosyltransferase activity"/>
    <property type="evidence" value="ECO:0007669"/>
    <property type="project" value="TreeGrafter"/>
</dbReference>
<keyword evidence="7" id="KW-0238">DNA-binding</keyword>
<dbReference type="Pfam" id="PF16211">
    <property type="entry name" value="Histone_H2A_C"/>
    <property type="match status" value="1"/>
</dbReference>
<evidence type="ECO:0000256" key="4">
    <source>
        <dbReference type="ARBA" id="ARBA00010691"/>
    </source>
</evidence>
<dbReference type="InterPro" id="IPR002119">
    <property type="entry name" value="Histone_H2A"/>
</dbReference>
<evidence type="ECO:0000256" key="6">
    <source>
        <dbReference type="ARBA" id="ARBA00022454"/>
    </source>
</evidence>
<gene>
    <name evidence="13" type="primary">g997</name>
    <name evidence="13" type="ORF">C2E20_0997</name>
</gene>
<dbReference type="SUPFAM" id="SSF47113">
    <property type="entry name" value="Histone-fold"/>
    <property type="match status" value="1"/>
</dbReference>
<dbReference type="PANTHER" id="PTHR46936:SF1">
    <property type="entry name" value="ARABINOSYLTRANSFERASE XEG113"/>
    <property type="match status" value="1"/>
</dbReference>
<evidence type="ECO:0000259" key="10">
    <source>
        <dbReference type="Pfam" id="PF00125"/>
    </source>
</evidence>
<keyword evidence="14" id="KW-1185">Reference proteome</keyword>
<dbReference type="GO" id="GO:0005634">
    <property type="term" value="C:nucleus"/>
    <property type="evidence" value="ECO:0007669"/>
    <property type="project" value="UniProtKB-SubCell"/>
</dbReference>
<evidence type="ECO:0000256" key="9">
    <source>
        <dbReference type="ARBA" id="ARBA00023269"/>
    </source>
</evidence>
<dbReference type="GO" id="GO:0046982">
    <property type="term" value="F:protein heterodimerization activity"/>
    <property type="evidence" value="ECO:0007669"/>
    <property type="project" value="InterPro"/>
</dbReference>
<comment type="caution">
    <text evidence="13">The sequence shown here is derived from an EMBL/GenBank/DDBJ whole genome shotgun (WGS) entry which is preliminary data.</text>
</comment>
<dbReference type="FunFam" id="1.10.20.10:FF:000009">
    <property type="entry name" value="Histone H2A"/>
    <property type="match status" value="1"/>
</dbReference>
<dbReference type="GO" id="GO:0003677">
    <property type="term" value="F:DNA binding"/>
    <property type="evidence" value="ECO:0007669"/>
    <property type="project" value="UniProtKB-KW"/>
</dbReference>
<protein>
    <submittedName>
        <fullName evidence="13">Histone H2A</fullName>
    </submittedName>
</protein>
<evidence type="ECO:0000313" key="14">
    <source>
        <dbReference type="Proteomes" id="UP000239649"/>
    </source>
</evidence>
<evidence type="ECO:0000256" key="5">
    <source>
        <dbReference type="ARBA" id="ARBA00011538"/>
    </source>
</evidence>
<dbReference type="Gene3D" id="1.10.20.10">
    <property type="entry name" value="Histone, subunit A"/>
    <property type="match status" value="1"/>
</dbReference>
<dbReference type="Proteomes" id="UP000239649">
    <property type="component" value="Unassembled WGS sequence"/>
</dbReference>
<dbReference type="STRING" id="554055.A0A2P6VNJ7"/>
<evidence type="ECO:0000256" key="2">
    <source>
        <dbReference type="ARBA" id="ARBA00004123"/>
    </source>
</evidence>
<sequence length="740" mass="81194">MSGRGKGKTSGKKAVSKSSKAGLQFPVGRIARYLKKGRYAERIGAGARVYLAAVLEYLAAEVLELAGNAARDNKKTRIIPRHIQLAVRNDEELSKLLAGVTIAEGGVLPNIHSVLLPKKSGKGKGGSMAMAPLPARHRLLRGPALLLAFLLALISHVAARQPSLSPAGSAAAAARRRLQQVTGGGVAVGPRCPQLSKQLLMGCARDNLIMFAVLNEAQLHFGWNWLHFVKQANMTYYVVAAADAATSAALAAAGEPCFEFFDEEAEALGLEWGQEGWRRVTWSRVFVLDAIVEYGLDIVVSDVDVVWFRDPAPLLKKFPKADLLVGLDHGSSANDPGDSGLEVSFHPNASDFNTGAYLLRSTANTSAWAHAFAKFFGDCPKHDQVCCYWLVRTAEVMPLPPPDQYIYRVWHGRITMAAIPVSIFESGHTLFLQQLHKTKRVEPYNVHATWTYGGLPGKRARLRDLGLWAVDPPAYYESGDFVAVDLQLPEPPGRADEAGRFNEWQENEDMIVLHLRSLQAQLQQAYVGMALAVAAGRAFILPKLQCYCEKTWYGTVRCRIFDAQEYALPVTCPTDYVFQPLNFAGGSEAEAGIPIDVREAPFLEHPKTPQGVKESVLTIQPSAALTCTDCVQEERGADGQTVLLVPPALRDGALLPLLQPYRRYRVWRLSFAGVGSAQRAFGGFGKPSRAAAFDRRMDRILTTWCCRREDEAPRYHQQDAIEVPLTMTPDFSYSELAAAQ</sequence>
<evidence type="ECO:0000256" key="3">
    <source>
        <dbReference type="ARBA" id="ARBA00004286"/>
    </source>
</evidence>
<evidence type="ECO:0000259" key="12">
    <source>
        <dbReference type="Pfam" id="PF16211"/>
    </source>
</evidence>
<proteinExistence type="inferred from homology"/>
<dbReference type="SMART" id="SM00414">
    <property type="entry name" value="H2A"/>
    <property type="match status" value="1"/>
</dbReference>
<dbReference type="GO" id="GO:0005794">
    <property type="term" value="C:Golgi apparatus"/>
    <property type="evidence" value="ECO:0007669"/>
    <property type="project" value="TreeGrafter"/>
</dbReference>
<dbReference type="PROSITE" id="PS00046">
    <property type="entry name" value="HISTONE_H2A"/>
    <property type="match status" value="1"/>
</dbReference>
<feature type="domain" description="Histone H2A C-terminal" evidence="12">
    <location>
        <begin position="91"/>
        <end position="124"/>
    </location>
</feature>
<evidence type="ECO:0000313" key="13">
    <source>
        <dbReference type="EMBL" id="PSC75627.1"/>
    </source>
</evidence>
<organism evidence="13 14">
    <name type="scientific">Micractinium conductrix</name>
    <dbReference type="NCBI Taxonomy" id="554055"/>
    <lineage>
        <taxon>Eukaryota</taxon>
        <taxon>Viridiplantae</taxon>
        <taxon>Chlorophyta</taxon>
        <taxon>core chlorophytes</taxon>
        <taxon>Trebouxiophyceae</taxon>
        <taxon>Chlorellales</taxon>
        <taxon>Chlorellaceae</taxon>
        <taxon>Chlorella clade</taxon>
        <taxon>Micractinium</taxon>
    </lineage>
</organism>
<dbReference type="PANTHER" id="PTHR46936">
    <property type="entry name" value="ARABINOSYLTRANSFERASE XEG113"/>
    <property type="match status" value="1"/>
</dbReference>
<dbReference type="InterPro" id="IPR053250">
    <property type="entry name" value="Glycosyltransferase_77"/>
</dbReference>
<accession>A0A2P6VNJ7</accession>
<reference evidence="13 14" key="1">
    <citation type="journal article" date="2018" name="Plant J.">
        <title>Genome sequences of Chlorella sorokiniana UTEX 1602 and Micractinium conductrix SAG 241.80: implications to maltose excretion by a green alga.</title>
        <authorList>
            <person name="Arriola M.B."/>
            <person name="Velmurugan N."/>
            <person name="Zhang Y."/>
            <person name="Plunkett M.H."/>
            <person name="Hondzo H."/>
            <person name="Barney B.M."/>
        </authorList>
    </citation>
    <scope>NUCLEOTIDE SEQUENCE [LARGE SCALE GENOMIC DNA]</scope>
    <source>
        <strain evidence="13 14">SAG 241.80</strain>
    </source>
</reference>
<feature type="domain" description="Core Histone H2A/H2B/H3" evidence="10">
    <location>
        <begin position="9"/>
        <end position="88"/>
    </location>
</feature>
<dbReference type="PRINTS" id="PR00620">
    <property type="entry name" value="HISTONEH2A"/>
</dbReference>
<evidence type="ECO:0000259" key="11">
    <source>
        <dbReference type="Pfam" id="PF03407"/>
    </source>
</evidence>
<keyword evidence="6" id="KW-0158">Chromosome</keyword>
<dbReference type="GO" id="GO:0000786">
    <property type="term" value="C:nucleosome"/>
    <property type="evidence" value="ECO:0007669"/>
    <property type="project" value="UniProtKB-KW"/>
</dbReference>
<comment type="subcellular location">
    <subcellularLocation>
        <location evidence="3">Chromosome</location>
    </subcellularLocation>
    <subcellularLocation>
        <location evidence="2">Nucleus</location>
    </subcellularLocation>
</comment>
<evidence type="ECO:0000256" key="7">
    <source>
        <dbReference type="ARBA" id="ARBA00023125"/>
    </source>
</evidence>
<dbReference type="OrthoDB" id="540503at2759"/>
<dbReference type="Pfam" id="PF03407">
    <property type="entry name" value="Nucleotid_trans"/>
    <property type="match status" value="1"/>
</dbReference>
<dbReference type="AlphaFoldDB" id="A0A2P6VNJ7"/>
<dbReference type="EMBL" id="LHPF02000002">
    <property type="protein sequence ID" value="PSC75627.1"/>
    <property type="molecule type" value="Genomic_DNA"/>
</dbReference>
<dbReference type="InterPro" id="IPR005069">
    <property type="entry name" value="Nucl-diP-sugar_transferase"/>
</dbReference>
<dbReference type="GO" id="GO:0030527">
    <property type="term" value="F:structural constituent of chromatin"/>
    <property type="evidence" value="ECO:0007669"/>
    <property type="project" value="InterPro"/>
</dbReference>
<comment type="subunit">
    <text evidence="5">The nucleosome is a histone octamer containing two molecules each of H2A, H2B, H3 and H4 assembled in one H3-H4 heterotetramer and two H2A-H2B heterodimers. The octamer wraps approximately 147 bp of DNA.</text>
</comment>
<comment type="similarity">
    <text evidence="4">Belongs to the histone H2A family.</text>
</comment>
<keyword evidence="8" id="KW-0539">Nucleus</keyword>
<feature type="domain" description="Nucleotide-diphospho-sugar transferase" evidence="11">
    <location>
        <begin position="234"/>
        <end position="462"/>
    </location>
</feature>
<evidence type="ECO:0000256" key="1">
    <source>
        <dbReference type="ARBA" id="ARBA00002001"/>
    </source>
</evidence>
<dbReference type="InterPro" id="IPR009072">
    <property type="entry name" value="Histone-fold"/>
</dbReference>
<dbReference type="GO" id="GO:0052325">
    <property type="term" value="P:cell wall pectin biosynthetic process"/>
    <property type="evidence" value="ECO:0007669"/>
    <property type="project" value="TreeGrafter"/>
</dbReference>
<dbReference type="InterPro" id="IPR032454">
    <property type="entry name" value="Histone_H2A_C"/>
</dbReference>
<dbReference type="CDD" id="cd00074">
    <property type="entry name" value="HFD_H2A"/>
    <property type="match status" value="1"/>
</dbReference>
<comment type="function">
    <text evidence="1">Core component of nucleosome. Nucleosomes wrap and compact DNA into chromatin, limiting DNA accessibility to the cellular machineries which require DNA as a template. Histones thereby play a central role in transcription regulation, DNA repair, DNA replication and chromosomal stability. DNA accessibility is regulated via a complex set of post-translational modifications of histones, also called histone code, and nucleosome remodeling.</text>
</comment>
<dbReference type="InterPro" id="IPR007125">
    <property type="entry name" value="H2A/H2B/H3"/>
</dbReference>
<name>A0A2P6VNJ7_9CHLO</name>